<dbReference type="AlphaFoldDB" id="A0A9D1A468"/>
<evidence type="ECO:0000256" key="2">
    <source>
        <dbReference type="ARBA" id="ARBA00035104"/>
    </source>
</evidence>
<dbReference type="NCBIfam" id="TIGR00166">
    <property type="entry name" value="S6"/>
    <property type="match status" value="1"/>
</dbReference>
<dbReference type="GO" id="GO:0005840">
    <property type="term" value="C:ribosome"/>
    <property type="evidence" value="ECO:0007669"/>
    <property type="project" value="UniProtKB-KW"/>
</dbReference>
<dbReference type="InterPro" id="IPR014717">
    <property type="entry name" value="Transl_elong_EF1B/ribsomal_bS6"/>
</dbReference>
<dbReference type="Pfam" id="PF01250">
    <property type="entry name" value="Ribosomal_S6"/>
    <property type="match status" value="1"/>
</dbReference>
<keyword evidence="4" id="KW-0694">RNA-binding</keyword>
<evidence type="ECO:0000313" key="6">
    <source>
        <dbReference type="Proteomes" id="UP000824250"/>
    </source>
</evidence>
<evidence type="ECO:0000256" key="3">
    <source>
        <dbReference type="ARBA" id="ARBA00035294"/>
    </source>
</evidence>
<comment type="function">
    <text evidence="2 4">Binds together with bS18 to 16S ribosomal RNA.</text>
</comment>
<gene>
    <name evidence="4 5" type="primary">rpsF</name>
    <name evidence="5" type="ORF">IAB28_07190</name>
</gene>
<dbReference type="GO" id="GO:0070181">
    <property type="term" value="F:small ribosomal subunit rRNA binding"/>
    <property type="evidence" value="ECO:0007669"/>
    <property type="project" value="TreeGrafter"/>
</dbReference>
<dbReference type="InterPro" id="IPR000529">
    <property type="entry name" value="Ribosomal_bS6"/>
</dbReference>
<dbReference type="GO" id="GO:1990904">
    <property type="term" value="C:ribonucleoprotein complex"/>
    <property type="evidence" value="ECO:0007669"/>
    <property type="project" value="UniProtKB-KW"/>
</dbReference>
<evidence type="ECO:0000313" key="5">
    <source>
        <dbReference type="EMBL" id="HIR05736.1"/>
    </source>
</evidence>
<dbReference type="EMBL" id="DVGC01000038">
    <property type="protein sequence ID" value="HIR05736.1"/>
    <property type="molecule type" value="Genomic_DNA"/>
</dbReference>
<dbReference type="HAMAP" id="MF_00360">
    <property type="entry name" value="Ribosomal_bS6"/>
    <property type="match status" value="1"/>
</dbReference>
<dbReference type="PANTHER" id="PTHR21011">
    <property type="entry name" value="MITOCHONDRIAL 28S RIBOSOMAL PROTEIN S6"/>
    <property type="match status" value="1"/>
</dbReference>
<reference evidence="5" key="1">
    <citation type="submission" date="2020-10" db="EMBL/GenBank/DDBJ databases">
        <authorList>
            <person name="Gilroy R."/>
        </authorList>
    </citation>
    <scope>NUCLEOTIDE SEQUENCE</scope>
    <source>
        <strain evidence="5">CHK180-2868</strain>
    </source>
</reference>
<keyword evidence="4 5" id="KW-0689">Ribosomal protein</keyword>
<accession>A0A9D1A468</accession>
<dbReference type="Gene3D" id="3.30.70.60">
    <property type="match status" value="1"/>
</dbReference>
<comment type="similarity">
    <text evidence="1 4">Belongs to the bacterial ribosomal protein bS6 family.</text>
</comment>
<dbReference type="GO" id="GO:0005737">
    <property type="term" value="C:cytoplasm"/>
    <property type="evidence" value="ECO:0007669"/>
    <property type="project" value="UniProtKB-ARBA"/>
</dbReference>
<reference evidence="5" key="2">
    <citation type="journal article" date="2021" name="PeerJ">
        <title>Extensive microbial diversity within the chicken gut microbiome revealed by metagenomics and culture.</title>
        <authorList>
            <person name="Gilroy R."/>
            <person name="Ravi A."/>
            <person name="Getino M."/>
            <person name="Pursley I."/>
            <person name="Horton D.L."/>
            <person name="Alikhan N.F."/>
            <person name="Baker D."/>
            <person name="Gharbi K."/>
            <person name="Hall N."/>
            <person name="Watson M."/>
            <person name="Adriaenssens E.M."/>
            <person name="Foster-Nyarko E."/>
            <person name="Jarju S."/>
            <person name="Secka A."/>
            <person name="Antonio M."/>
            <person name="Oren A."/>
            <person name="Chaudhuri R.R."/>
            <person name="La Ragione R."/>
            <person name="Hildebrand F."/>
            <person name="Pallen M.J."/>
        </authorList>
    </citation>
    <scope>NUCLEOTIDE SEQUENCE</scope>
    <source>
        <strain evidence="5">CHK180-2868</strain>
    </source>
</reference>
<proteinExistence type="inferred from homology"/>
<dbReference type="SUPFAM" id="SSF54995">
    <property type="entry name" value="Ribosomal protein S6"/>
    <property type="match status" value="1"/>
</dbReference>
<dbReference type="InterPro" id="IPR020814">
    <property type="entry name" value="Ribosomal_S6_plastid/chlpt"/>
</dbReference>
<dbReference type="Proteomes" id="UP000824250">
    <property type="component" value="Unassembled WGS sequence"/>
</dbReference>
<protein>
    <recommendedName>
        <fullName evidence="3 4">Small ribosomal subunit protein bS6</fullName>
    </recommendedName>
</protein>
<organism evidence="5 6">
    <name type="scientific">Candidatus Copromonas faecavium</name>
    <name type="common">nom. illeg.</name>
    <dbReference type="NCBI Taxonomy" id="2840740"/>
    <lineage>
        <taxon>Bacteria</taxon>
        <taxon>Bacillati</taxon>
        <taxon>Bacillota</taxon>
        <taxon>Clostridia</taxon>
        <taxon>Lachnospirales</taxon>
        <taxon>Lachnospiraceae</taxon>
        <taxon>Candidatus Copromonas (nom. illeg.)</taxon>
    </lineage>
</organism>
<evidence type="ECO:0000256" key="1">
    <source>
        <dbReference type="ARBA" id="ARBA00009512"/>
    </source>
</evidence>
<keyword evidence="4" id="KW-0687">Ribonucleoprotein</keyword>
<dbReference type="InterPro" id="IPR035980">
    <property type="entry name" value="Ribosomal_bS6_sf"/>
</dbReference>
<name>A0A9D1A468_9FIRM</name>
<dbReference type="GO" id="GO:0006412">
    <property type="term" value="P:translation"/>
    <property type="evidence" value="ECO:0007669"/>
    <property type="project" value="UniProtKB-UniRule"/>
</dbReference>
<comment type="caution">
    <text evidence="5">The sequence shown here is derived from an EMBL/GenBank/DDBJ whole genome shotgun (WGS) entry which is preliminary data.</text>
</comment>
<sequence>MNKYELAVVLSAKLEDDERTAALEKVKGYITRFGGTITDVDEWGKKRLAYEIQKMKEGFYYFIHFEGDSNCPNEVEAHVRIMEPVIRYLCVRQDAK</sequence>
<keyword evidence="4" id="KW-0699">rRNA-binding</keyword>
<dbReference type="GO" id="GO:0003735">
    <property type="term" value="F:structural constituent of ribosome"/>
    <property type="evidence" value="ECO:0007669"/>
    <property type="project" value="InterPro"/>
</dbReference>
<dbReference type="PANTHER" id="PTHR21011:SF1">
    <property type="entry name" value="SMALL RIBOSOMAL SUBUNIT PROTEIN BS6M"/>
    <property type="match status" value="1"/>
</dbReference>
<evidence type="ECO:0000256" key="4">
    <source>
        <dbReference type="HAMAP-Rule" id="MF_00360"/>
    </source>
</evidence>
<dbReference type="CDD" id="cd00473">
    <property type="entry name" value="bS6"/>
    <property type="match status" value="1"/>
</dbReference>